<evidence type="ECO:0000313" key="2">
    <source>
        <dbReference type="EMBL" id="CAD9813051.1"/>
    </source>
</evidence>
<name>A0A6T7GZC1_9STRA</name>
<dbReference type="PANTHER" id="PTHR33418:SF1">
    <property type="entry name" value="HELICASE-ASSOCIATED DOMAIN-CONTAINING PROTEIN"/>
    <property type="match status" value="1"/>
</dbReference>
<accession>A0A6T7GZC1</accession>
<feature type="domain" description="Helicase-associated" evidence="1">
    <location>
        <begin position="7"/>
        <end position="71"/>
    </location>
</feature>
<organism evidence="2">
    <name type="scientific">Attheya septentrionalis</name>
    <dbReference type="NCBI Taxonomy" id="420275"/>
    <lineage>
        <taxon>Eukaryota</taxon>
        <taxon>Sar</taxon>
        <taxon>Stramenopiles</taxon>
        <taxon>Ochrophyta</taxon>
        <taxon>Bacillariophyta</taxon>
        <taxon>Coscinodiscophyceae</taxon>
        <taxon>Chaetocerotophycidae</taxon>
        <taxon>Chaetocerotales</taxon>
        <taxon>Attheyaceae</taxon>
        <taxon>Attheya</taxon>
    </lineage>
</organism>
<proteinExistence type="predicted"/>
<dbReference type="PANTHER" id="PTHR33418">
    <property type="entry name" value="HELICASE-ASSOCIATED"/>
    <property type="match status" value="1"/>
</dbReference>
<evidence type="ECO:0000259" key="1">
    <source>
        <dbReference type="Pfam" id="PF03457"/>
    </source>
</evidence>
<dbReference type="Gene3D" id="6.10.140.530">
    <property type="match status" value="2"/>
</dbReference>
<gene>
    <name evidence="2" type="ORF">ASEP1449_LOCUS4876</name>
    <name evidence="3" type="ORF">ASEP1449_LOCUS4877</name>
</gene>
<dbReference type="EMBL" id="HBHQ01007254">
    <property type="protein sequence ID" value="CAD9813051.1"/>
    <property type="molecule type" value="Transcribed_RNA"/>
</dbReference>
<protein>
    <recommendedName>
        <fullName evidence="1">Helicase-associated domain-containing protein</fullName>
    </recommendedName>
</protein>
<evidence type="ECO:0000313" key="3">
    <source>
        <dbReference type="EMBL" id="CAD9813052.1"/>
    </source>
</evidence>
<dbReference type="EMBL" id="HBHQ01007255">
    <property type="protein sequence ID" value="CAD9813052.1"/>
    <property type="molecule type" value="Transcribed_RNA"/>
</dbReference>
<feature type="domain" description="Helicase-associated" evidence="1">
    <location>
        <begin position="83"/>
        <end position="144"/>
    </location>
</feature>
<dbReference type="InterPro" id="IPR005114">
    <property type="entry name" value="Helicase_assoc"/>
</dbReference>
<dbReference type="AlphaFoldDB" id="A0A6T7GZC1"/>
<reference evidence="2" key="1">
    <citation type="submission" date="2021-01" db="EMBL/GenBank/DDBJ databases">
        <authorList>
            <person name="Corre E."/>
            <person name="Pelletier E."/>
            <person name="Niang G."/>
            <person name="Scheremetjew M."/>
            <person name="Finn R."/>
            <person name="Kale V."/>
            <person name="Holt S."/>
            <person name="Cochrane G."/>
            <person name="Meng A."/>
            <person name="Brown T."/>
            <person name="Cohen L."/>
        </authorList>
    </citation>
    <scope>NUCLEOTIDE SEQUENCE</scope>
    <source>
        <strain evidence="2">CCMP2084</strain>
    </source>
</reference>
<sequence length="155" mass="18390">MTPPNDIVWNHRLAELLAFQQVNGHLNVPRRSGTLGQWVMTQRRQYKIGLKGERTTQLSEERQNALNSIGFEWVVDKKSLRGWDDRFKDLVAFKEKYGHTNVRQKEGSLGRWVSTQRRHYRFLQEDEQSQLNQARVDRLNQIGFEWSLLKPLKTK</sequence>
<dbReference type="Pfam" id="PF03457">
    <property type="entry name" value="HA"/>
    <property type="match status" value="2"/>
</dbReference>